<dbReference type="InterPro" id="IPR003961">
    <property type="entry name" value="FN3_dom"/>
</dbReference>
<feature type="domain" description="Fibronectin type-III" evidence="5">
    <location>
        <begin position="1935"/>
        <end position="2047"/>
    </location>
</feature>
<feature type="domain" description="Fibronectin type-III" evidence="5">
    <location>
        <begin position="280"/>
        <end position="373"/>
    </location>
</feature>
<feature type="domain" description="Fibronectin type-III" evidence="5">
    <location>
        <begin position="1705"/>
        <end position="1821"/>
    </location>
</feature>
<dbReference type="Pfam" id="PF00041">
    <property type="entry name" value="fn3"/>
    <property type="match status" value="12"/>
</dbReference>
<dbReference type="InterPro" id="IPR003598">
    <property type="entry name" value="Ig_sub2"/>
</dbReference>
<keyword evidence="2" id="KW-0393">Immunoglobulin domain</keyword>
<evidence type="ECO:0000313" key="6">
    <source>
        <dbReference type="EMBL" id="VDP88948.1"/>
    </source>
</evidence>
<dbReference type="SMART" id="SM00060">
    <property type="entry name" value="FN3"/>
    <property type="match status" value="13"/>
</dbReference>
<feature type="domain" description="Fibronectin type-III" evidence="5">
    <location>
        <begin position="1416"/>
        <end position="1515"/>
    </location>
</feature>
<dbReference type="PROSITE" id="PS50835">
    <property type="entry name" value="IG_LIKE"/>
    <property type="match status" value="3"/>
</dbReference>
<dbReference type="InterPro" id="IPR013098">
    <property type="entry name" value="Ig_I-set"/>
</dbReference>
<feature type="domain" description="Fibronectin type-III" evidence="5">
    <location>
        <begin position="788"/>
        <end position="900"/>
    </location>
</feature>
<feature type="domain" description="Ig-like" evidence="4">
    <location>
        <begin position="496"/>
        <end position="581"/>
    </location>
</feature>
<dbReference type="PANTHER" id="PTHR14340">
    <property type="entry name" value="MICROFIBRIL-ASSOCIATED GLYCOPROTEIN 3"/>
    <property type="match status" value="1"/>
</dbReference>
<dbReference type="SMART" id="SM00409">
    <property type="entry name" value="IG"/>
    <property type="match status" value="8"/>
</dbReference>
<reference evidence="6 7" key="2">
    <citation type="submission" date="2018-11" db="EMBL/GenBank/DDBJ databases">
        <authorList>
            <consortium name="Pathogen Informatics"/>
        </authorList>
    </citation>
    <scope>NUCLEOTIDE SEQUENCE [LARGE SCALE GENOMIC DNA]</scope>
    <source>
        <strain evidence="6 7">Egypt</strain>
    </source>
</reference>
<keyword evidence="7" id="KW-1185">Reference proteome</keyword>
<evidence type="ECO:0000259" key="4">
    <source>
        <dbReference type="PROSITE" id="PS50835"/>
    </source>
</evidence>
<dbReference type="InterPro" id="IPR003599">
    <property type="entry name" value="Ig_sub"/>
</dbReference>
<evidence type="ECO:0000256" key="2">
    <source>
        <dbReference type="ARBA" id="ARBA00023319"/>
    </source>
</evidence>
<feature type="domain" description="Ig-like" evidence="4">
    <location>
        <begin position="1007"/>
        <end position="1098"/>
    </location>
</feature>
<feature type="domain" description="Fibronectin type-III" evidence="5">
    <location>
        <begin position="2152"/>
        <end position="2249"/>
    </location>
</feature>
<dbReference type="Proteomes" id="UP000272942">
    <property type="component" value="Unassembled WGS sequence"/>
</dbReference>
<gene>
    <name evidence="6" type="ORF">ECPE_LOCUS11780</name>
</gene>
<dbReference type="InterPro" id="IPR013783">
    <property type="entry name" value="Ig-like_fold"/>
</dbReference>
<evidence type="ECO:0000256" key="1">
    <source>
        <dbReference type="ARBA" id="ARBA00022737"/>
    </source>
</evidence>
<evidence type="ECO:0000313" key="7">
    <source>
        <dbReference type="Proteomes" id="UP000272942"/>
    </source>
</evidence>
<sequence length="2353" mass="258786">MPDDSRPSAVPVLHYVLEIRPVGERLWRPAGPGSEKIEACQFTVPTNDLKEEQPYEFQVTAVNKAGPGKPSSPSNPVQLGCPLAFVRRLEDVIIKSYTGEPVVLECELTRSPKESVKWTKDRRPLTSGNKVTDVKLESDKRETIHRVLLPQLTEDFMGEYKIEVEKISSSCTIQFQVPPTLRLSESFQERIVMKAGESRPVEIPFVAVPKATIQWTCTLSKAKRGDQKPRFKTEVDHNITRLQLTKVTPEDMGDYRVIIHNKYGEITSNIQLVVVDKPGPPRNPQTRDMTGEQITFTWEEPDWLGGTDSPVEYLVEYRETSMRSAKAVGKTKELTMPITELSVGKSYVFRVACKNENGQSDFVETQPVVMKLEFDAPSAPINVRASVKPTRAEPEEQEIHLVWDSPIKPDSAPVAGALPSHYMVEMKLVDGRNWQRIVKDVTIQEPQIHFAAVDESLGPEKLYEFRVFAVNKAGTSEPSKPSNPVELGVVLEFERPLTDLIVTEVKSDQPYMLECELSRKPRTAVAWTKDGKPFLPPAAEDRVHLINEGIRQAIVFDRLMDADVGVYAIQVEQLSGQAKLEIKAPPTIPISKEFEDRITLKAGTSKILEIPFVSTPKPKVDWTWAPSPDLTQEQKPRFKPDVVAGLTTLPLSRVKREDSGAYKVRITNDLGEVSIITYVTVIDKPSPPRNLRDTENTGESLVLVWDEPSDLGGCDSPVNYIVGMREAGKRAAQPVTIKTVQELKATVDGLKLDKEYIFSVAASNEVGTSQPVETKPIKMKYAFEVPGAPGKPVVEILETGRVKVSWISPTSDGGSPITEYTLESCSTRVPIPGQRRGSTFAAKPKWIPVSKGISFAPEVGTSAEVEGLSSDMQYEFRVCAVNKAGPGPFSPPSDSSIPLVKGPRVPDKPGTPTAQAKNDNTVTVSWAPSAVSEDFGPADAYQVEMEEDGDGTWQVVGTTSKPEDCQLDVPNLDNAKRYVFRVRGLNKEGQGEPSKSSNQVYLKKDAPLAIVKPLESISAETVPETVAFECHINKAAQKIQWLFNGKRVDSSNLRKYRVTEDVLVHRLDVLKVTPEDVGEYTIRVEKLESKARFDLELAPRIILPENFEKTIVLQQGASRTVEIPFVASPAAKEIIWYWNGSRTLPEPTKRTVPRNDLTGKAVLVFSKVERTDAGVYETVITNEFGEAKAKVTLQVLSPPGPVRSLEINAETPTEAGLVWKPPVEGDDGGSPITNYRVEQRILTAAPGATLRSHQREWSLVTTVEAKPEDDLLAHRLSGLVEGTTYSFAVSAVNAIGTGPRTEIPEGFLMKSPFDKPSKPTDLTVKPVDTTTVELDYRLPKVPESASLTEVMVEYRPKGQSRWNSQKVPVTDTVKLDKLDAKTEYDFRVSCANLAGWSEPSDIVRGQTKQPPKPPGPPTSVVVKPSGSDALCLTWNPPEDNGGSPITAYQIELTDAAGPERWKPIQTFSIGKDDQPLEAILSKLDESKSYQIRVAATNKAGTGKPSQASPAVTPGEAVTLVRPLEDIWYTEIPAPNTQAVFECELSHANCRVQWLRAGKPLEIGRKFDFTPEGCVYRLTVNDVRLDDLDHYAMTYKNLKTEADLGAKIPPALREDVEMSDVRKVRAGSNFVLEVPFKAYPKPTIKWMAQGTTVTESTRRYQVDTVAGLTSLSIQRTQRDDAGQLTVIIENEYGKLTWKCELIVIDKPGPVERLTTEVPDKEAQVRVTWKPPRDDGKSPVTGYELEYRTSKRRGWQQLRHGPQDDSETFLIPAETPEFLVPVGDKETANCLEGGADYLFRVVAVNEVGKSEPVETKTAIKAPAKPKPPKLKYDVQLESSRVSIGQKHVIPVSVEGEPVPKVTWYYAPDEKTTDLVTTLPSDAQTDATGPDRNGVNKVELKFRKATRQADGIYTIVAVNAGGEARAQFRVQVTGVPGTPLNLAVLNLTKSSVRLTWQPPTDTGGMKLTNYVIEQAEMSSAYATPSSTTYWQTVTTSLPVTEATDAEGQCSYEVARLITGKHMFFRVAAQNKLGVGGFAVTDKALQITSPHNLPGAPRNLRATVDKDGQVNVEWNAPQDDGGSNIINYVIERSTAASGSNWVEITAPDSKDTKRTLRNLKDGKCFIRVSAVNEVGQGPPSEVTEVSVKKLSDEPDTPSQPTVEVVGDGSVHLRWNPPLNEGLAGPVTGYEVQWCELGSSKWQSALREPCTTNDTRVDGLPTDRDLQFRVIAINGAGKSEPSESTRPVRLSLYTARLATGLKSEACLSVECPPKINYSGPMEIELIAGKSTIIEVPYSGAPAPDVNWSLNAGPLPIGPVRESPLASVDTVYGLTCLRLRHVTREATGTYKVLVSGTRG</sequence>
<dbReference type="PRINTS" id="PR00014">
    <property type="entry name" value="FNTYPEIII"/>
</dbReference>
<feature type="domain" description="Fibronectin type-III" evidence="5">
    <location>
        <begin position="1"/>
        <end position="84"/>
    </location>
</feature>
<organism evidence="8">
    <name type="scientific">Echinostoma caproni</name>
    <dbReference type="NCBI Taxonomy" id="27848"/>
    <lineage>
        <taxon>Eukaryota</taxon>
        <taxon>Metazoa</taxon>
        <taxon>Spiralia</taxon>
        <taxon>Lophotrochozoa</taxon>
        <taxon>Platyhelminthes</taxon>
        <taxon>Trematoda</taxon>
        <taxon>Digenea</taxon>
        <taxon>Plagiorchiida</taxon>
        <taxon>Echinostomata</taxon>
        <taxon>Echinostomatoidea</taxon>
        <taxon>Echinostomatidae</taxon>
        <taxon>Echinostoma</taxon>
    </lineage>
</organism>
<dbReference type="SUPFAM" id="SSF49265">
    <property type="entry name" value="Fibronectin type III"/>
    <property type="match status" value="9"/>
</dbReference>
<feature type="domain" description="Fibronectin type-III" evidence="5">
    <location>
        <begin position="908"/>
        <end position="1005"/>
    </location>
</feature>
<dbReference type="InterPro" id="IPR036116">
    <property type="entry name" value="FN3_sf"/>
</dbReference>
<dbReference type="OrthoDB" id="504170at2759"/>
<name>A0A183AXU5_9TREM</name>
<feature type="domain" description="Fibronectin type-III" evidence="5">
    <location>
        <begin position="2052"/>
        <end position="2146"/>
    </location>
</feature>
<dbReference type="FunFam" id="2.60.40.10:FF:000031">
    <property type="entry name" value="Myosin-binding protein C, slow type"/>
    <property type="match status" value="1"/>
</dbReference>
<evidence type="ECO:0000259" key="5">
    <source>
        <dbReference type="PROSITE" id="PS50853"/>
    </source>
</evidence>
<dbReference type="CDD" id="cd00063">
    <property type="entry name" value="FN3"/>
    <property type="match status" value="13"/>
</dbReference>
<dbReference type="InterPro" id="IPR007110">
    <property type="entry name" value="Ig-like_dom"/>
</dbReference>
<dbReference type="CDD" id="cd00096">
    <property type="entry name" value="Ig"/>
    <property type="match status" value="1"/>
</dbReference>
<dbReference type="SMART" id="SM00408">
    <property type="entry name" value="IGc2"/>
    <property type="match status" value="6"/>
</dbReference>
<protein>
    <submittedName>
        <fullName evidence="8">Fibronectin type-III domain-containing protein</fullName>
    </submittedName>
</protein>
<feature type="domain" description="Fibronectin type-III" evidence="5">
    <location>
        <begin position="687"/>
        <end position="782"/>
    </location>
</feature>
<evidence type="ECO:0000313" key="8">
    <source>
        <dbReference type="WBParaSite" id="ECPE_0001181501-mRNA-1"/>
    </source>
</evidence>
<dbReference type="PROSITE" id="PS50853">
    <property type="entry name" value="FN3"/>
    <property type="match status" value="13"/>
</dbReference>
<accession>A0A183AXU5</accession>
<reference evidence="8" key="1">
    <citation type="submission" date="2016-06" db="UniProtKB">
        <authorList>
            <consortium name="WormBaseParasite"/>
        </authorList>
    </citation>
    <scope>IDENTIFICATION</scope>
</reference>
<dbReference type="SUPFAM" id="SSF48726">
    <property type="entry name" value="Immunoglobulin"/>
    <property type="match status" value="9"/>
</dbReference>
<feature type="domain" description="Ig-like" evidence="4">
    <location>
        <begin position="1099"/>
        <end position="1194"/>
    </location>
</feature>
<proteinExistence type="predicted"/>
<dbReference type="Pfam" id="PF07679">
    <property type="entry name" value="I-set"/>
    <property type="match status" value="8"/>
</dbReference>
<dbReference type="EMBL" id="UZAN01051505">
    <property type="protein sequence ID" value="VDP88948.1"/>
    <property type="molecule type" value="Genomic_DNA"/>
</dbReference>
<feature type="domain" description="Fibronectin type-III" evidence="5">
    <location>
        <begin position="1318"/>
        <end position="1410"/>
    </location>
</feature>
<feature type="domain" description="Fibronectin type-III" evidence="5">
    <location>
        <begin position="1198"/>
        <end position="1312"/>
    </location>
</feature>
<dbReference type="PANTHER" id="PTHR14340:SF9">
    <property type="entry name" value="FIBRONECTIN TYPE-III DOMAIN-CONTAINING PROTEIN"/>
    <property type="match status" value="1"/>
</dbReference>
<keyword evidence="1" id="KW-0677">Repeat</keyword>
<evidence type="ECO:0000256" key="3">
    <source>
        <dbReference type="SAM" id="MobiDB-lite"/>
    </source>
</evidence>
<feature type="region of interest" description="Disordered" evidence="3">
    <location>
        <begin position="1399"/>
        <end position="1425"/>
    </location>
</feature>
<feature type="domain" description="Fibronectin type-III" evidence="5">
    <location>
        <begin position="379"/>
        <end position="490"/>
    </location>
</feature>
<dbReference type="Gene3D" id="2.60.40.10">
    <property type="entry name" value="Immunoglobulins"/>
    <property type="match status" value="23"/>
</dbReference>
<dbReference type="WBParaSite" id="ECPE_0001181501-mRNA-1">
    <property type="protein sequence ID" value="ECPE_0001181501-mRNA-1"/>
    <property type="gene ID" value="ECPE_0001181501"/>
</dbReference>
<dbReference type="InterPro" id="IPR036179">
    <property type="entry name" value="Ig-like_dom_sf"/>
</dbReference>